<keyword evidence="3" id="KW-1185">Reference proteome</keyword>
<reference evidence="2 3" key="1">
    <citation type="submission" date="2017-10" db="EMBL/GenBank/DDBJ databases">
        <title>Draft genome sequence of cellulolytic Actinomyces sp CtC72 isolated from cattle rumen fluid.</title>
        <authorList>
            <person name="Joshi A.J."/>
            <person name="Vasudevan G."/>
            <person name="Lanjekar V.B."/>
            <person name="Hivarkar S."/>
            <person name="Engineer A."/>
            <person name="Pore S.D."/>
            <person name="Dhakephalkar P.K."/>
            <person name="Dagar S."/>
        </authorList>
    </citation>
    <scope>NUCLEOTIDE SEQUENCE [LARGE SCALE GENOMIC DNA]</scope>
    <source>
        <strain evidence="3">CtC72</strain>
    </source>
</reference>
<dbReference type="Proteomes" id="UP000194577">
    <property type="component" value="Unassembled WGS sequence"/>
</dbReference>
<name>A0ABX4MC88_9ACTO</name>
<feature type="compositionally biased region" description="Basic and acidic residues" evidence="1">
    <location>
        <begin position="61"/>
        <end position="70"/>
    </location>
</feature>
<sequence length="86" mass="9418">RPAAARTRRRPAIPWAAQLDRPDGAGPAAADTTEVLVVDRIGLQRANAAFLRALMERVPDRPRRAPDRPRPPAVPRCPRPLPVCSV</sequence>
<proteinExistence type="predicted"/>
<evidence type="ECO:0000256" key="1">
    <source>
        <dbReference type="SAM" id="MobiDB-lite"/>
    </source>
</evidence>
<comment type="caution">
    <text evidence="2">The sequence shown here is derived from an EMBL/GenBank/DDBJ whole genome shotgun (WGS) entry which is preliminary data.</text>
</comment>
<feature type="compositionally biased region" description="Pro residues" evidence="1">
    <location>
        <begin position="71"/>
        <end position="86"/>
    </location>
</feature>
<organism evidence="2 3">
    <name type="scientific">Actinomyces ruminis</name>
    <dbReference type="NCBI Taxonomy" id="1937003"/>
    <lineage>
        <taxon>Bacteria</taxon>
        <taxon>Bacillati</taxon>
        <taxon>Actinomycetota</taxon>
        <taxon>Actinomycetes</taxon>
        <taxon>Actinomycetales</taxon>
        <taxon>Actinomycetaceae</taxon>
        <taxon>Actinomyces</taxon>
    </lineage>
</organism>
<protein>
    <submittedName>
        <fullName evidence="2">Uncharacterized protein</fullName>
    </submittedName>
</protein>
<feature type="non-terminal residue" evidence="2">
    <location>
        <position position="1"/>
    </location>
</feature>
<gene>
    <name evidence="2" type="ORF">BW737_006150</name>
</gene>
<dbReference type="EMBL" id="MTPX02000039">
    <property type="protein sequence ID" value="PHP52856.1"/>
    <property type="molecule type" value="Genomic_DNA"/>
</dbReference>
<evidence type="ECO:0000313" key="3">
    <source>
        <dbReference type="Proteomes" id="UP000194577"/>
    </source>
</evidence>
<accession>A0ABX4MC88</accession>
<feature type="region of interest" description="Disordered" evidence="1">
    <location>
        <begin position="61"/>
        <end position="86"/>
    </location>
</feature>
<evidence type="ECO:0000313" key="2">
    <source>
        <dbReference type="EMBL" id="PHP52856.1"/>
    </source>
</evidence>